<keyword evidence="3 6" id="KW-0812">Transmembrane</keyword>
<reference evidence="7 8" key="1">
    <citation type="submission" date="2014-09" db="EMBL/GenBank/DDBJ databases">
        <authorList>
            <person name="Urmite Genomes Urmite Genomes"/>
        </authorList>
    </citation>
    <scope>NUCLEOTIDE SEQUENCE [LARGE SCALE GENOMIC DNA]</scope>
    <source>
        <strain evidence="7 8">ES2</strain>
    </source>
</reference>
<dbReference type="CDD" id="cd13124">
    <property type="entry name" value="MATE_SpoVB_like"/>
    <property type="match status" value="1"/>
</dbReference>
<dbReference type="PANTHER" id="PTHR30250">
    <property type="entry name" value="PST FAMILY PREDICTED COLANIC ACID TRANSPORTER"/>
    <property type="match status" value="1"/>
</dbReference>
<feature type="transmembrane region" description="Helical" evidence="6">
    <location>
        <begin position="386"/>
        <end position="407"/>
    </location>
</feature>
<evidence type="ECO:0000256" key="2">
    <source>
        <dbReference type="ARBA" id="ARBA00022475"/>
    </source>
</evidence>
<dbReference type="GO" id="GO:0005886">
    <property type="term" value="C:plasma membrane"/>
    <property type="evidence" value="ECO:0007669"/>
    <property type="project" value="UniProtKB-SubCell"/>
</dbReference>
<protein>
    <submittedName>
        <fullName evidence="7">Stage V sporulation protein B</fullName>
    </submittedName>
</protein>
<dbReference type="AlphaFoldDB" id="A0A098EH61"/>
<feature type="transmembrane region" description="Helical" evidence="6">
    <location>
        <begin position="85"/>
        <end position="107"/>
    </location>
</feature>
<feature type="transmembrane region" description="Helical" evidence="6">
    <location>
        <begin position="444"/>
        <end position="466"/>
    </location>
</feature>
<evidence type="ECO:0000256" key="1">
    <source>
        <dbReference type="ARBA" id="ARBA00004651"/>
    </source>
</evidence>
<feature type="transmembrane region" description="Helical" evidence="6">
    <location>
        <begin position="188"/>
        <end position="207"/>
    </location>
</feature>
<dbReference type="InterPro" id="IPR024923">
    <property type="entry name" value="PG_synth_SpoVB"/>
</dbReference>
<keyword evidence="8" id="KW-1185">Reference proteome</keyword>
<organism evidence="7 8">
    <name type="scientific">Planococcus massiliensis</name>
    <dbReference type="NCBI Taxonomy" id="1499687"/>
    <lineage>
        <taxon>Bacteria</taxon>
        <taxon>Bacillati</taxon>
        <taxon>Bacillota</taxon>
        <taxon>Bacilli</taxon>
        <taxon>Bacillales</taxon>
        <taxon>Caryophanaceae</taxon>
        <taxon>Planococcus</taxon>
    </lineage>
</organism>
<feature type="transmembrane region" description="Helical" evidence="6">
    <location>
        <begin position="354"/>
        <end position="379"/>
    </location>
</feature>
<comment type="subcellular location">
    <subcellularLocation>
        <location evidence="1">Cell membrane</location>
        <topology evidence="1">Multi-pass membrane protein</topology>
    </subcellularLocation>
</comment>
<feature type="transmembrane region" description="Helical" evidence="6">
    <location>
        <begin position="478"/>
        <end position="500"/>
    </location>
</feature>
<evidence type="ECO:0000256" key="4">
    <source>
        <dbReference type="ARBA" id="ARBA00022989"/>
    </source>
</evidence>
<dbReference type="STRING" id="1499687.BN1080_00021"/>
<dbReference type="InterPro" id="IPR050833">
    <property type="entry name" value="Poly_Biosynth_Transport"/>
</dbReference>
<dbReference type="PANTHER" id="PTHR30250:SF29">
    <property type="entry name" value="POLYSACCHARIDE BIOSYNTHESIS PROTEIN C-TERMINAL DOMAIN-CONTAINING PROTEIN"/>
    <property type="match status" value="1"/>
</dbReference>
<feature type="transmembrane region" description="Helical" evidence="6">
    <location>
        <begin position="323"/>
        <end position="342"/>
    </location>
</feature>
<feature type="transmembrane region" description="Helical" evidence="6">
    <location>
        <begin position="119"/>
        <end position="139"/>
    </location>
</feature>
<dbReference type="Pfam" id="PF01943">
    <property type="entry name" value="Polysacc_synt"/>
    <property type="match status" value="1"/>
</dbReference>
<keyword evidence="5 6" id="KW-0472">Membrane</keyword>
<dbReference type="EMBL" id="CCXS01000001">
    <property type="protein sequence ID" value="CEG21130.1"/>
    <property type="molecule type" value="Genomic_DNA"/>
</dbReference>
<sequence>MANEGTMKTFMKGAVLLTMAGFIVKLLSAIYRVPFQNLVGDQGFYIYQQVYPFVGIFSVWTSYGFAVAVSKLLADSEKPNHGAILRISLGFIAAVSLAVFLVLFLGAEGLAGWMGDGQLAPLLQIAALAVLLMAPIAVMKGHFQSRNHMQPVAYAQVMEQAIRVSVILLGSWLVVMAGYSLYAAGSMAILGAAVGELAAVLLLFYFFRRSYHREERRAPAIRPWPIIKKMTVISLSISMSSLILLFFQLVDSFSVFRLLTEAGVDRMAAMEQKGVYDRGQPLVQFGILMATSLALAIVPLVAQMAKNPSGRPAQAYAQLAFRVSFLFAFASAAGLSLVMPYVNEMLFETREESAALIVFSWQIVWMALLLVLTSLLYGLGKVKIPAWLLAGGIGVKIIGNWLLIPIWEVTGAALAGNIGLAFVVFGLLLYFKRVWPIRLAPKRYYGWIFAAASAMAIAVAGWSLFADGVLFDGLESRLSAALIAVTAVLLGAAVFLVVVARSRIITEREWFIIPFGRKLAGLQLKLNARKKGDRI</sequence>
<evidence type="ECO:0000313" key="7">
    <source>
        <dbReference type="EMBL" id="CEG21130.1"/>
    </source>
</evidence>
<dbReference type="Proteomes" id="UP000043699">
    <property type="component" value="Unassembled WGS sequence"/>
</dbReference>
<keyword evidence="4 6" id="KW-1133">Transmembrane helix</keyword>
<name>A0A098EH61_9BACL</name>
<dbReference type="InterPro" id="IPR002797">
    <property type="entry name" value="Polysacc_synth"/>
</dbReference>
<feature type="transmembrane region" description="Helical" evidence="6">
    <location>
        <begin position="282"/>
        <end position="302"/>
    </location>
</feature>
<feature type="transmembrane region" description="Helical" evidence="6">
    <location>
        <begin position="53"/>
        <end position="73"/>
    </location>
</feature>
<evidence type="ECO:0000256" key="5">
    <source>
        <dbReference type="ARBA" id="ARBA00023136"/>
    </source>
</evidence>
<feature type="transmembrane region" description="Helical" evidence="6">
    <location>
        <begin position="160"/>
        <end position="182"/>
    </location>
</feature>
<gene>
    <name evidence="7" type="primary">spoVB</name>
    <name evidence="7" type="ORF">BN1080_00021</name>
</gene>
<evidence type="ECO:0000256" key="3">
    <source>
        <dbReference type="ARBA" id="ARBA00022692"/>
    </source>
</evidence>
<evidence type="ECO:0000313" key="8">
    <source>
        <dbReference type="Proteomes" id="UP000043699"/>
    </source>
</evidence>
<keyword evidence="2" id="KW-1003">Cell membrane</keyword>
<feature type="transmembrane region" description="Helical" evidence="6">
    <location>
        <begin position="232"/>
        <end position="250"/>
    </location>
</feature>
<evidence type="ECO:0000256" key="6">
    <source>
        <dbReference type="SAM" id="Phobius"/>
    </source>
</evidence>
<proteinExistence type="predicted"/>
<feature type="transmembrane region" description="Helical" evidence="6">
    <location>
        <begin position="413"/>
        <end position="432"/>
    </location>
</feature>
<accession>A0A098EH61</accession>